<evidence type="ECO:0000313" key="7">
    <source>
        <dbReference type="Proteomes" id="UP001605989"/>
    </source>
</evidence>
<dbReference type="PROSITE" id="PS51257">
    <property type="entry name" value="PROKAR_LIPOPROTEIN"/>
    <property type="match status" value="1"/>
</dbReference>
<dbReference type="CDD" id="cd13663">
    <property type="entry name" value="PBP2_PotD_PotF_like_2"/>
    <property type="match status" value="1"/>
</dbReference>
<dbReference type="EMBL" id="JBIEKR010000012">
    <property type="protein sequence ID" value="MFG6273996.1"/>
    <property type="molecule type" value="Genomic_DNA"/>
</dbReference>
<reference evidence="6 7" key="1">
    <citation type="submission" date="2024-10" db="EMBL/GenBank/DDBJ databases">
        <authorList>
            <person name="Sang B.-I."/>
            <person name="Prabhaharan D."/>
        </authorList>
    </citation>
    <scope>NUCLEOTIDE SEQUENCE [LARGE SCALE GENOMIC DNA]</scope>
    <source>
        <strain evidence="6 7">MH</strain>
    </source>
</reference>
<keyword evidence="7" id="KW-1185">Reference proteome</keyword>
<feature type="chain" id="PRO_5047267251" evidence="5">
    <location>
        <begin position="22"/>
        <end position="357"/>
    </location>
</feature>
<evidence type="ECO:0000256" key="1">
    <source>
        <dbReference type="ARBA" id="ARBA00004418"/>
    </source>
</evidence>
<accession>A0ABW7DRI5</accession>
<keyword evidence="2" id="KW-0813">Transport</keyword>
<dbReference type="InterPro" id="IPR001188">
    <property type="entry name" value="Sperm_putr-bd"/>
</dbReference>
<comment type="subcellular location">
    <subcellularLocation>
        <location evidence="1">Periplasm</location>
    </subcellularLocation>
</comment>
<evidence type="ECO:0000313" key="6">
    <source>
        <dbReference type="EMBL" id="MFG6273996.1"/>
    </source>
</evidence>
<protein>
    <submittedName>
        <fullName evidence="6">ABC transporter substrate-binding protein</fullName>
    </submittedName>
</protein>
<proteinExistence type="predicted"/>
<dbReference type="Pfam" id="PF13416">
    <property type="entry name" value="SBP_bac_8"/>
    <property type="match status" value="1"/>
</dbReference>
<dbReference type="SUPFAM" id="SSF53850">
    <property type="entry name" value="Periplasmic binding protein-like II"/>
    <property type="match status" value="1"/>
</dbReference>
<name>A0ABW7DRI5_9FIRM</name>
<keyword evidence="4" id="KW-0574">Periplasm</keyword>
<comment type="caution">
    <text evidence="6">The sequence shown here is derived from an EMBL/GenBank/DDBJ whole genome shotgun (WGS) entry which is preliminary data.</text>
</comment>
<dbReference type="Gene3D" id="3.40.190.10">
    <property type="entry name" value="Periplasmic binding protein-like II"/>
    <property type="match status" value="2"/>
</dbReference>
<keyword evidence="3 5" id="KW-0732">Signal</keyword>
<dbReference type="PIRSF" id="PIRSF019574">
    <property type="entry name" value="Periplasmic_polyamine_BP"/>
    <property type="match status" value="1"/>
</dbReference>
<evidence type="ECO:0000256" key="4">
    <source>
        <dbReference type="ARBA" id="ARBA00022764"/>
    </source>
</evidence>
<gene>
    <name evidence="6" type="ORF">ACGTZG_12455</name>
</gene>
<evidence type="ECO:0000256" key="3">
    <source>
        <dbReference type="ARBA" id="ARBA00022729"/>
    </source>
</evidence>
<dbReference type="PRINTS" id="PR00909">
    <property type="entry name" value="SPERMDNBNDNG"/>
</dbReference>
<dbReference type="Proteomes" id="UP001605989">
    <property type="component" value="Unassembled WGS sequence"/>
</dbReference>
<dbReference type="PANTHER" id="PTHR30222:SF17">
    <property type="entry name" value="SPERMIDINE_PUTRESCINE-BINDING PERIPLASMIC PROTEIN"/>
    <property type="match status" value="1"/>
</dbReference>
<evidence type="ECO:0000256" key="2">
    <source>
        <dbReference type="ARBA" id="ARBA00022448"/>
    </source>
</evidence>
<dbReference type="InterPro" id="IPR006059">
    <property type="entry name" value="SBP"/>
</dbReference>
<organism evidence="6 7">
    <name type="scientific">Megasphaera hexanoica</name>
    <dbReference type="NCBI Taxonomy" id="1675036"/>
    <lineage>
        <taxon>Bacteria</taxon>
        <taxon>Bacillati</taxon>
        <taxon>Bacillota</taxon>
        <taxon>Negativicutes</taxon>
        <taxon>Veillonellales</taxon>
        <taxon>Veillonellaceae</taxon>
        <taxon>Megasphaera</taxon>
    </lineage>
</organism>
<dbReference type="PANTHER" id="PTHR30222">
    <property type="entry name" value="SPERMIDINE/PUTRESCINE-BINDING PERIPLASMIC PROTEIN"/>
    <property type="match status" value="1"/>
</dbReference>
<feature type="signal peptide" evidence="5">
    <location>
        <begin position="1"/>
        <end position="21"/>
    </location>
</feature>
<evidence type="ECO:0000256" key="5">
    <source>
        <dbReference type="SAM" id="SignalP"/>
    </source>
</evidence>
<sequence>MKKIYIVSICLALLMSILAFSGCGFQDEEAEGDSVVYVYNWGDYIDPDTLEQFEEETGIHVVMDEFDTNESMYPLVAAGAVRYDVICPSDYMIQKMIKHDLLQPLDFSRLPNARQYVGQVFYKQSETFDPGNIYSVPYCWGTVGILYNRTMVDDPVDSWDILWNEKYKNEILMQDSPRDAYMVALKRLGYSLNTTNPDEMRQARDMLIAQKPLVQAYGIDDVKDKLVSGEAAMGVIFSGEALRMMLENEDLAYVVPKEGTNLWIDSWVIPKNAAHVENAHAFIDFMSRPDIALKNFEYLTYSTPNTAVPEMEEDEDYKDNPVVFPPPEVYEGQETYQDLGEDGDKMYNEGWIQVKVY</sequence>
<dbReference type="RefSeq" id="WP_083237048.1">
    <property type="nucleotide sequence ID" value="NZ_CP011940.1"/>
</dbReference>